<dbReference type="Proteomes" id="UP000006462">
    <property type="component" value="Unassembled WGS sequence"/>
</dbReference>
<reference evidence="1 2" key="1">
    <citation type="submission" date="2009-12" db="EMBL/GenBank/DDBJ databases">
        <authorList>
            <person name="Shrivastava S."/>
            <person name="Madupu R."/>
            <person name="Durkin A.S."/>
            <person name="Torralba M."/>
            <person name="Methe B."/>
            <person name="Sutton G.G."/>
            <person name="Strausberg R.L."/>
            <person name="Nelson K.E."/>
        </authorList>
    </citation>
    <scope>NUCLEOTIDE SEQUENCE [LARGE SCALE GENOMIC DNA]</scope>
    <source>
        <strain evidence="1 2">W5455</strain>
    </source>
</reference>
<gene>
    <name evidence="1" type="ORF">HMPREF7215_1454</name>
</gene>
<evidence type="ECO:0000313" key="2">
    <source>
        <dbReference type="Proteomes" id="UP000006462"/>
    </source>
</evidence>
<accession>A0ABM9ZSD5</accession>
<comment type="caution">
    <text evidence="1">The sequence shown here is derived from an EMBL/GenBank/DDBJ whole genome shotgun (WGS) entry which is preliminary data.</text>
</comment>
<organism evidence="1 2">
    <name type="scientific">Pyramidobacter piscolens W5455</name>
    <dbReference type="NCBI Taxonomy" id="352165"/>
    <lineage>
        <taxon>Bacteria</taxon>
        <taxon>Thermotogati</taxon>
        <taxon>Synergistota</taxon>
        <taxon>Synergistia</taxon>
        <taxon>Synergistales</taxon>
        <taxon>Dethiosulfovibrionaceae</taxon>
        <taxon>Pyramidobacter</taxon>
    </lineage>
</organism>
<dbReference type="EMBL" id="ADFP01000120">
    <property type="protein sequence ID" value="EFB89829.1"/>
    <property type="molecule type" value="Genomic_DNA"/>
</dbReference>
<evidence type="ECO:0000313" key="1">
    <source>
        <dbReference type="EMBL" id="EFB89829.1"/>
    </source>
</evidence>
<sequence>MESPEFCSRAKRMVNYKKYPAFSRCGRKPDIFLLPFAAKATFLRPFKVLCR</sequence>
<name>A0ABM9ZSD5_9BACT</name>
<protein>
    <submittedName>
        <fullName evidence="1">Uncharacterized protein</fullName>
    </submittedName>
</protein>
<proteinExistence type="predicted"/>
<keyword evidence="2" id="KW-1185">Reference proteome</keyword>